<evidence type="ECO:0000313" key="1">
    <source>
        <dbReference type="EMBL" id="PZW22427.1"/>
    </source>
</evidence>
<name>A0A326TZR3_THEHA</name>
<gene>
    <name evidence="1" type="ORF">EI42_05561</name>
</gene>
<dbReference type="Proteomes" id="UP000248806">
    <property type="component" value="Unassembled WGS sequence"/>
</dbReference>
<keyword evidence="2" id="KW-1185">Reference proteome</keyword>
<dbReference type="AlphaFoldDB" id="A0A326TZR3"/>
<reference evidence="1 2" key="1">
    <citation type="submission" date="2018-06" db="EMBL/GenBank/DDBJ databases">
        <title>Genomic Encyclopedia of Archaeal and Bacterial Type Strains, Phase II (KMG-II): from individual species to whole genera.</title>
        <authorList>
            <person name="Goeker M."/>
        </authorList>
    </citation>
    <scope>NUCLEOTIDE SEQUENCE [LARGE SCALE GENOMIC DNA]</scope>
    <source>
        <strain evidence="1 2">ATCC BAA-1881</strain>
    </source>
</reference>
<evidence type="ECO:0000313" key="2">
    <source>
        <dbReference type="Proteomes" id="UP000248806"/>
    </source>
</evidence>
<feature type="non-terminal residue" evidence="1">
    <location>
        <position position="69"/>
    </location>
</feature>
<sequence length="69" mass="8256">MQQISQPNTCQKSETTLLQLLKKLNDAWFTYRELPDGSQERRKANERFHQLHKELSRLAHIRFTPEGYV</sequence>
<accession>A0A326TZR3</accession>
<comment type="caution">
    <text evidence="1">The sequence shown here is derived from an EMBL/GenBank/DDBJ whole genome shotgun (WGS) entry which is preliminary data.</text>
</comment>
<organism evidence="1 2">
    <name type="scientific">Thermosporothrix hazakensis</name>
    <dbReference type="NCBI Taxonomy" id="644383"/>
    <lineage>
        <taxon>Bacteria</taxon>
        <taxon>Bacillati</taxon>
        <taxon>Chloroflexota</taxon>
        <taxon>Ktedonobacteria</taxon>
        <taxon>Ktedonobacterales</taxon>
        <taxon>Thermosporotrichaceae</taxon>
        <taxon>Thermosporothrix</taxon>
    </lineage>
</organism>
<protein>
    <submittedName>
        <fullName evidence="1">Uncharacterized protein</fullName>
    </submittedName>
</protein>
<dbReference type="EMBL" id="QKUF01000034">
    <property type="protein sequence ID" value="PZW22427.1"/>
    <property type="molecule type" value="Genomic_DNA"/>
</dbReference>
<proteinExistence type="predicted"/>